<dbReference type="GO" id="GO:0030428">
    <property type="term" value="C:cell septum"/>
    <property type="evidence" value="ECO:0007669"/>
    <property type="project" value="TreeGrafter"/>
</dbReference>
<dbReference type="PANTHER" id="PTHR34981">
    <property type="entry name" value="CELL DIVISION PROTEIN ZAPA"/>
    <property type="match status" value="1"/>
</dbReference>
<dbReference type="Pfam" id="PF05164">
    <property type="entry name" value="ZapA"/>
    <property type="match status" value="1"/>
</dbReference>
<keyword evidence="4" id="KW-0132">Cell division</keyword>
<accession>A0A1F6V2B1</accession>
<evidence type="ECO:0000256" key="8">
    <source>
        <dbReference type="ARBA" id="ARBA00026068"/>
    </source>
</evidence>
<dbReference type="EMBL" id="MFSP01000147">
    <property type="protein sequence ID" value="OGI63813.1"/>
    <property type="molecule type" value="Genomic_DNA"/>
</dbReference>
<evidence type="ECO:0000256" key="2">
    <source>
        <dbReference type="ARBA" id="ARBA00015195"/>
    </source>
</evidence>
<comment type="function">
    <text evidence="7">Activator of cell division through the inhibition of FtsZ GTPase activity, therefore promoting FtsZ assembly into bundles of protofilaments necessary for the formation of the division Z ring. It is recruited early at mid-cell but it is not essential for cell division.</text>
</comment>
<dbReference type="PANTHER" id="PTHR34981:SF1">
    <property type="entry name" value="CELL DIVISION PROTEIN ZAPA"/>
    <property type="match status" value="1"/>
</dbReference>
<protein>
    <recommendedName>
        <fullName evidence="2">Cell division protein ZapA</fullName>
    </recommendedName>
    <alternativeName>
        <fullName evidence="9">Z ring-associated protein ZapA</fullName>
    </alternativeName>
</protein>
<keyword evidence="5" id="KW-0717">Septation</keyword>
<dbReference type="InterPro" id="IPR007838">
    <property type="entry name" value="Cell_div_ZapA-like"/>
</dbReference>
<dbReference type="SUPFAM" id="SSF102829">
    <property type="entry name" value="Cell division protein ZapA-like"/>
    <property type="match status" value="1"/>
</dbReference>
<name>A0A1F6V2B1_9PROT</name>
<evidence type="ECO:0000256" key="1">
    <source>
        <dbReference type="ARBA" id="ARBA00004496"/>
    </source>
</evidence>
<dbReference type="GO" id="GO:0005829">
    <property type="term" value="C:cytosol"/>
    <property type="evidence" value="ECO:0007669"/>
    <property type="project" value="TreeGrafter"/>
</dbReference>
<comment type="caution">
    <text evidence="10">The sequence shown here is derived from an EMBL/GenBank/DDBJ whole genome shotgun (WGS) entry which is preliminary data.</text>
</comment>
<organism evidence="10 11">
    <name type="scientific">Candidatus Muproteobacteria bacterium RBG_16_60_9</name>
    <dbReference type="NCBI Taxonomy" id="1817755"/>
    <lineage>
        <taxon>Bacteria</taxon>
        <taxon>Pseudomonadati</taxon>
        <taxon>Pseudomonadota</taxon>
        <taxon>Candidatus Muproteobacteria</taxon>
    </lineage>
</organism>
<sequence>MKESADGVTVTILGKEFRVACPANERQALVAAADYLERKLREIQASGKVIGSERTAIITALNIAHELLDLRNRGALSEDASQKVRLLRNKIDAVLHWDGQSRQ</sequence>
<dbReference type="GO" id="GO:0032153">
    <property type="term" value="C:cell division site"/>
    <property type="evidence" value="ECO:0007669"/>
    <property type="project" value="TreeGrafter"/>
</dbReference>
<keyword evidence="3" id="KW-0963">Cytoplasm</keyword>
<dbReference type="AlphaFoldDB" id="A0A1F6V2B1"/>
<gene>
    <name evidence="10" type="ORF">A2W18_09100</name>
</gene>
<comment type="subcellular location">
    <subcellularLocation>
        <location evidence="1">Cytoplasm</location>
    </subcellularLocation>
</comment>
<dbReference type="InterPro" id="IPR042233">
    <property type="entry name" value="Cell_div_ZapA_N"/>
</dbReference>
<evidence type="ECO:0000256" key="4">
    <source>
        <dbReference type="ARBA" id="ARBA00022618"/>
    </source>
</evidence>
<dbReference type="Proteomes" id="UP000179076">
    <property type="component" value="Unassembled WGS sequence"/>
</dbReference>
<evidence type="ECO:0000256" key="3">
    <source>
        <dbReference type="ARBA" id="ARBA00022490"/>
    </source>
</evidence>
<dbReference type="GO" id="GO:0000921">
    <property type="term" value="P:septin ring assembly"/>
    <property type="evidence" value="ECO:0007669"/>
    <property type="project" value="TreeGrafter"/>
</dbReference>
<dbReference type="Gene3D" id="1.20.5.50">
    <property type="match status" value="1"/>
</dbReference>
<dbReference type="GO" id="GO:0043093">
    <property type="term" value="P:FtsZ-dependent cytokinesis"/>
    <property type="evidence" value="ECO:0007669"/>
    <property type="project" value="TreeGrafter"/>
</dbReference>
<dbReference type="GO" id="GO:0000917">
    <property type="term" value="P:division septum assembly"/>
    <property type="evidence" value="ECO:0007669"/>
    <property type="project" value="UniProtKB-KW"/>
</dbReference>
<reference evidence="10 11" key="1">
    <citation type="journal article" date="2016" name="Nat. Commun.">
        <title>Thousands of microbial genomes shed light on interconnected biogeochemical processes in an aquifer system.</title>
        <authorList>
            <person name="Anantharaman K."/>
            <person name="Brown C.T."/>
            <person name="Hug L.A."/>
            <person name="Sharon I."/>
            <person name="Castelle C.J."/>
            <person name="Probst A.J."/>
            <person name="Thomas B.C."/>
            <person name="Singh A."/>
            <person name="Wilkins M.J."/>
            <person name="Karaoz U."/>
            <person name="Brodie E.L."/>
            <person name="Williams K.H."/>
            <person name="Hubbard S.S."/>
            <person name="Banfield J.F."/>
        </authorList>
    </citation>
    <scope>NUCLEOTIDE SEQUENCE [LARGE SCALE GENOMIC DNA]</scope>
</reference>
<evidence type="ECO:0000256" key="6">
    <source>
        <dbReference type="ARBA" id="ARBA00023306"/>
    </source>
</evidence>
<evidence type="ECO:0000313" key="10">
    <source>
        <dbReference type="EMBL" id="OGI63813.1"/>
    </source>
</evidence>
<evidence type="ECO:0000256" key="5">
    <source>
        <dbReference type="ARBA" id="ARBA00023210"/>
    </source>
</evidence>
<proteinExistence type="predicted"/>
<evidence type="ECO:0000313" key="11">
    <source>
        <dbReference type="Proteomes" id="UP000179076"/>
    </source>
</evidence>
<dbReference type="InterPro" id="IPR036192">
    <property type="entry name" value="Cell_div_ZapA-like_sf"/>
</dbReference>
<evidence type="ECO:0000256" key="9">
    <source>
        <dbReference type="ARBA" id="ARBA00033158"/>
    </source>
</evidence>
<keyword evidence="6" id="KW-0131">Cell cycle</keyword>
<comment type="subunit">
    <text evidence="8">Homodimer. Interacts with FtsZ.</text>
</comment>
<evidence type="ECO:0000256" key="7">
    <source>
        <dbReference type="ARBA" id="ARBA00024910"/>
    </source>
</evidence>
<dbReference type="Gene3D" id="3.30.160.880">
    <property type="entry name" value="Cell division protein ZapA protomer, N-terminal domain"/>
    <property type="match status" value="1"/>
</dbReference>